<keyword evidence="1 4" id="KW-0378">Hydrolase</keyword>
<evidence type="ECO:0000256" key="2">
    <source>
        <dbReference type="SAM" id="MobiDB-lite"/>
    </source>
</evidence>
<dbReference type="AlphaFoldDB" id="A0A4P8WH08"/>
<dbReference type="EMBL" id="CP040330">
    <property type="protein sequence ID" value="QCS42395.1"/>
    <property type="molecule type" value="Genomic_DNA"/>
</dbReference>
<evidence type="ECO:0000259" key="3">
    <source>
        <dbReference type="Pfam" id="PF20434"/>
    </source>
</evidence>
<dbReference type="GeneID" id="40265305"/>
<evidence type="ECO:0000313" key="5">
    <source>
        <dbReference type="Proteomes" id="UP000302218"/>
    </source>
</evidence>
<dbReference type="GO" id="GO:0016787">
    <property type="term" value="F:hydrolase activity"/>
    <property type="evidence" value="ECO:0007669"/>
    <property type="project" value="UniProtKB-KW"/>
</dbReference>
<feature type="compositionally biased region" description="Polar residues" evidence="2">
    <location>
        <begin position="31"/>
        <end position="42"/>
    </location>
</feature>
<feature type="domain" description="BD-FAE-like" evidence="3">
    <location>
        <begin position="77"/>
        <end position="306"/>
    </location>
</feature>
<dbReference type="SUPFAM" id="SSF53474">
    <property type="entry name" value="alpha/beta-Hydrolases"/>
    <property type="match status" value="1"/>
</dbReference>
<dbReference type="RefSeq" id="WP_138244883.1">
    <property type="nucleotide sequence ID" value="NZ_CP040330.1"/>
</dbReference>
<accession>A0A4P8WH08</accession>
<dbReference type="PROSITE" id="PS51257">
    <property type="entry name" value="PROKAR_LIPOPROTEIN"/>
    <property type="match status" value="1"/>
</dbReference>
<organism evidence="4 5">
    <name type="scientific">Natrinema versiforme</name>
    <dbReference type="NCBI Taxonomy" id="88724"/>
    <lineage>
        <taxon>Archaea</taxon>
        <taxon>Methanobacteriati</taxon>
        <taxon>Methanobacteriota</taxon>
        <taxon>Stenosarchaea group</taxon>
        <taxon>Halobacteria</taxon>
        <taxon>Halobacteriales</taxon>
        <taxon>Natrialbaceae</taxon>
        <taxon>Natrinema</taxon>
    </lineage>
</organism>
<dbReference type="KEGG" id="nvr:FEJ81_08490"/>
<gene>
    <name evidence="4" type="ORF">FEJ81_08490</name>
</gene>
<reference evidence="5" key="1">
    <citation type="submission" date="2019-05" db="EMBL/GenBank/DDBJ databases">
        <title>Genome sequence and methylation pattern of the halophilic Archaeon Natrinema versiforme BOL5-4.</title>
        <authorList>
            <person name="DasSarma P."/>
            <person name="Anton B.P."/>
            <person name="DasSarma S.L."/>
            <person name="Martinez F.L."/>
            <person name="Guzman D."/>
            <person name="Roberts R.J."/>
            <person name="DasSarma S."/>
        </authorList>
    </citation>
    <scope>NUCLEOTIDE SEQUENCE [LARGE SCALE GENOMIC DNA]</scope>
    <source>
        <strain evidence="5">BOL5-4</strain>
    </source>
</reference>
<feature type="region of interest" description="Disordered" evidence="2">
    <location>
        <begin position="30"/>
        <end position="60"/>
    </location>
</feature>
<name>A0A4P8WH08_9EURY</name>
<dbReference type="PANTHER" id="PTHR48081:SF13">
    <property type="entry name" value="ALPHA_BETA HYDROLASE"/>
    <property type="match status" value="1"/>
</dbReference>
<dbReference type="Gene3D" id="3.40.50.1820">
    <property type="entry name" value="alpha/beta hydrolase"/>
    <property type="match status" value="1"/>
</dbReference>
<dbReference type="Pfam" id="PF20434">
    <property type="entry name" value="BD-FAE"/>
    <property type="match status" value="1"/>
</dbReference>
<protein>
    <submittedName>
        <fullName evidence="4">Alpha/beta hydrolase</fullName>
    </submittedName>
</protein>
<evidence type="ECO:0000313" key="4">
    <source>
        <dbReference type="EMBL" id="QCS42395.1"/>
    </source>
</evidence>
<dbReference type="InterPro" id="IPR049492">
    <property type="entry name" value="BD-FAE-like_dom"/>
</dbReference>
<sequence length="383" mass="40879">MTDTDRTTVLRRRFLETTGAIGSLAVAGCSQLDSSDDSNPTQENERDGTETGDDPSPAVSVREDVTYAVRDAGEMKLDLYVPERTETDGEPPLVVYVHGGGWVFGTRKNAPDLERYAAEWGCAMASVSYRLAVVPDDADFPTDGIADNPTPRGVFPDQIVDVKAAIRWLRANADEYGFDPDSVAAWGASAGGHLAALAGTLEDIESLPGDAYPDTAVAKDVAPDQSGAVQAVVDWYGISDILELPSQPGGLESFLLGGDVSENQDKARRASPTTYVDPETPPFLVMHGREDQVVSIQQSRLLLESLQTAGVGVTMYELHELGHVFDAESERTAMAQLTAEPRPAQTVTATAHLESGGETDDLFGSVPPAGPDAIDRFLERAIA</sequence>
<dbReference type="PANTHER" id="PTHR48081">
    <property type="entry name" value="AB HYDROLASE SUPERFAMILY PROTEIN C4A8.06C"/>
    <property type="match status" value="1"/>
</dbReference>
<proteinExistence type="predicted"/>
<evidence type="ECO:0000256" key="1">
    <source>
        <dbReference type="ARBA" id="ARBA00022801"/>
    </source>
</evidence>
<dbReference type="Proteomes" id="UP000302218">
    <property type="component" value="Chromosome"/>
</dbReference>
<dbReference type="OrthoDB" id="33195at2157"/>
<dbReference type="InterPro" id="IPR029058">
    <property type="entry name" value="AB_hydrolase_fold"/>
</dbReference>
<dbReference type="InterPro" id="IPR050300">
    <property type="entry name" value="GDXG_lipolytic_enzyme"/>
</dbReference>